<dbReference type="GO" id="GO:0005634">
    <property type="term" value="C:nucleus"/>
    <property type="evidence" value="ECO:0007669"/>
    <property type="project" value="UniProtKB-SubCell"/>
</dbReference>
<dbReference type="GO" id="GO:0000976">
    <property type="term" value="F:transcription cis-regulatory region binding"/>
    <property type="evidence" value="ECO:0007669"/>
    <property type="project" value="TreeGrafter"/>
</dbReference>
<protein>
    <recommendedName>
        <fullName evidence="6">Transcription factor domain-containing protein</fullName>
    </recommendedName>
</protein>
<evidence type="ECO:0000256" key="1">
    <source>
        <dbReference type="ARBA" id="ARBA00004123"/>
    </source>
</evidence>
<evidence type="ECO:0000313" key="5">
    <source>
        <dbReference type="Proteomes" id="UP000019484"/>
    </source>
</evidence>
<accession>W9YHN5</accession>
<name>W9YHN5_9EURO</name>
<dbReference type="Pfam" id="PF11951">
    <property type="entry name" value="Fungal_trans_2"/>
    <property type="match status" value="1"/>
</dbReference>
<dbReference type="STRING" id="1182541.W9YHN5"/>
<feature type="compositionally biased region" description="Low complexity" evidence="3">
    <location>
        <begin position="210"/>
        <end position="228"/>
    </location>
</feature>
<dbReference type="EMBL" id="AMWN01000007">
    <property type="protein sequence ID" value="EXJ81794.1"/>
    <property type="molecule type" value="Genomic_DNA"/>
</dbReference>
<evidence type="ECO:0000256" key="2">
    <source>
        <dbReference type="ARBA" id="ARBA00023242"/>
    </source>
</evidence>
<dbReference type="GO" id="GO:0045944">
    <property type="term" value="P:positive regulation of transcription by RNA polymerase II"/>
    <property type="evidence" value="ECO:0007669"/>
    <property type="project" value="TreeGrafter"/>
</dbReference>
<evidence type="ECO:0000313" key="4">
    <source>
        <dbReference type="EMBL" id="EXJ81794.1"/>
    </source>
</evidence>
<dbReference type="GO" id="GO:0003700">
    <property type="term" value="F:DNA-binding transcription factor activity"/>
    <property type="evidence" value="ECO:0007669"/>
    <property type="project" value="TreeGrafter"/>
</dbReference>
<comment type="subcellular location">
    <subcellularLocation>
        <location evidence="1">Nucleus</location>
    </subcellularLocation>
</comment>
<dbReference type="InterPro" id="IPR021858">
    <property type="entry name" value="Fun_TF"/>
</dbReference>
<dbReference type="HOGENOM" id="CLU_015493_3_2_1"/>
<keyword evidence="5" id="KW-1185">Reference proteome</keyword>
<dbReference type="GeneID" id="19162714"/>
<gene>
    <name evidence="4" type="ORF">A1O1_07859</name>
</gene>
<feature type="region of interest" description="Disordered" evidence="3">
    <location>
        <begin position="208"/>
        <end position="230"/>
    </location>
</feature>
<organism evidence="4 5">
    <name type="scientific">Capronia coronata CBS 617.96</name>
    <dbReference type="NCBI Taxonomy" id="1182541"/>
    <lineage>
        <taxon>Eukaryota</taxon>
        <taxon>Fungi</taxon>
        <taxon>Dikarya</taxon>
        <taxon>Ascomycota</taxon>
        <taxon>Pezizomycotina</taxon>
        <taxon>Eurotiomycetes</taxon>
        <taxon>Chaetothyriomycetidae</taxon>
        <taxon>Chaetothyriales</taxon>
        <taxon>Herpotrichiellaceae</taxon>
        <taxon>Capronia</taxon>
    </lineage>
</organism>
<keyword evidence="2" id="KW-0539">Nucleus</keyword>
<dbReference type="PANTHER" id="PTHR37534">
    <property type="entry name" value="TRANSCRIPTIONAL ACTIVATOR PROTEIN UGA3"/>
    <property type="match status" value="1"/>
</dbReference>
<dbReference type="OrthoDB" id="4158581at2759"/>
<dbReference type="AlphaFoldDB" id="W9YHN5"/>
<dbReference type="PANTHER" id="PTHR37534:SF49">
    <property type="entry name" value="LYSINE BIOSYNTHESIS REGULATORY PROTEIN LYS14"/>
    <property type="match status" value="1"/>
</dbReference>
<comment type="caution">
    <text evidence="4">The sequence shown here is derived from an EMBL/GenBank/DDBJ whole genome shotgun (WGS) entry which is preliminary data.</text>
</comment>
<reference evidence="4 5" key="1">
    <citation type="submission" date="2013-03" db="EMBL/GenBank/DDBJ databases">
        <title>The Genome Sequence of Capronia coronata CBS 617.96.</title>
        <authorList>
            <consortium name="The Broad Institute Genomics Platform"/>
            <person name="Cuomo C."/>
            <person name="de Hoog S."/>
            <person name="Gorbushina A."/>
            <person name="Walker B."/>
            <person name="Young S.K."/>
            <person name="Zeng Q."/>
            <person name="Gargeya S."/>
            <person name="Fitzgerald M."/>
            <person name="Haas B."/>
            <person name="Abouelleil A."/>
            <person name="Allen A.W."/>
            <person name="Alvarado L."/>
            <person name="Arachchi H.M."/>
            <person name="Berlin A.M."/>
            <person name="Chapman S.B."/>
            <person name="Gainer-Dewar J."/>
            <person name="Goldberg J."/>
            <person name="Griggs A."/>
            <person name="Gujja S."/>
            <person name="Hansen M."/>
            <person name="Howarth C."/>
            <person name="Imamovic A."/>
            <person name="Ireland A."/>
            <person name="Larimer J."/>
            <person name="McCowan C."/>
            <person name="Murphy C."/>
            <person name="Pearson M."/>
            <person name="Poon T.W."/>
            <person name="Priest M."/>
            <person name="Roberts A."/>
            <person name="Saif S."/>
            <person name="Shea T."/>
            <person name="Sisk P."/>
            <person name="Sykes S."/>
            <person name="Wortman J."/>
            <person name="Nusbaum C."/>
            <person name="Birren B."/>
        </authorList>
    </citation>
    <scope>NUCLEOTIDE SEQUENCE [LARGE SCALE GENOMIC DNA]</scope>
    <source>
        <strain evidence="4 5">CBS 617.96</strain>
    </source>
</reference>
<dbReference type="Proteomes" id="UP000019484">
    <property type="component" value="Unassembled WGS sequence"/>
</dbReference>
<evidence type="ECO:0000256" key="3">
    <source>
        <dbReference type="SAM" id="MobiDB-lite"/>
    </source>
</evidence>
<evidence type="ECO:0008006" key="6">
    <source>
        <dbReference type="Google" id="ProtNLM"/>
    </source>
</evidence>
<dbReference type="eggNOG" id="ENOG502S6US">
    <property type="taxonomic scope" value="Eukaryota"/>
</dbReference>
<proteinExistence type="predicted"/>
<sequence>MQALLCASANQLRLLHHRRFEKEAWVYRAKTLGSVRRELDNFMTGLTLDTTSFEQLLASVLMLCFVEISNDAADTWMVHSACAQVLLTSACRYSARSPERDNLCDFIHLYFAAHDALARTSWIDPRRQDWCFPVSDDHNHINGLTGCSKELLNLIMATTDLANAMPEAKRHSMEGLNWDAEHNFYHIRQRDEVERRLHQLEQWLPSNYMSRPDIPPSTSSSRSPTSEPDSLHDLEVIAEIKRLAALIYFYARIDRATPEHPQLVRLTASMLNMVPQAPVSANALLWPLYIVGTLGIQSNQDGHRALVLEKLEALDRRRQLRNVKDVREVVMDIWKQRDLQSLSSRELCWSDIGMRHGKRISLA</sequence>
<dbReference type="RefSeq" id="XP_007726915.1">
    <property type="nucleotide sequence ID" value="XM_007728725.1"/>
</dbReference>